<sequence>MVDYYKTLDVARTATEAEIKKAYKKLALRWHPDKNPDNPEESNRRFKEISEAYEVLSDAYKRRIFDSRSTRKSASATYGGGGMRDSSNYSTNRDYSKYRSSTGADYDFDSTFFGRNSYGGGARSYHNHNHHYPSSGAGGRENSRTFSFRGFFETTPFFRFFEKKRRIYDQYGKEGLMSNGSERYHQSSRHRRHNGGGIHDEFDIFGGFPFTFRDPEEVFREFFGGSPFEEIFRVTSHNGHRRHANGHHHHNGQRHSHPQNVISSPFMSPFMSFNLMDEFFNADPMAHRGGGGGGGGIGGGGFTSISEFSVGSGPVKRTSTSTTFVNGKKLMTKKVYENGTETIMSYENDVLKSKTVNGVAQALSSYGH</sequence>
<dbReference type="EMBL" id="HBUE01337254">
    <property type="protein sequence ID" value="CAG6596746.1"/>
    <property type="molecule type" value="Transcribed_RNA"/>
</dbReference>
<evidence type="ECO:0000259" key="2">
    <source>
        <dbReference type="PROSITE" id="PS50076"/>
    </source>
</evidence>
<organism evidence="3">
    <name type="scientific">Culex pipiens</name>
    <name type="common">House mosquito</name>
    <dbReference type="NCBI Taxonomy" id="7175"/>
    <lineage>
        <taxon>Eukaryota</taxon>
        <taxon>Metazoa</taxon>
        <taxon>Ecdysozoa</taxon>
        <taxon>Arthropoda</taxon>
        <taxon>Hexapoda</taxon>
        <taxon>Insecta</taxon>
        <taxon>Pterygota</taxon>
        <taxon>Neoptera</taxon>
        <taxon>Endopterygota</taxon>
        <taxon>Diptera</taxon>
        <taxon>Nematocera</taxon>
        <taxon>Culicoidea</taxon>
        <taxon>Culicidae</taxon>
        <taxon>Culicinae</taxon>
        <taxon>Culicini</taxon>
        <taxon>Culex</taxon>
        <taxon>Culex</taxon>
    </lineage>
</organism>
<evidence type="ECO:0000313" key="3">
    <source>
        <dbReference type="EMBL" id="CAG6544610.1"/>
    </source>
</evidence>
<dbReference type="EMBL" id="HBUE01337258">
    <property type="protein sequence ID" value="CAG6596748.1"/>
    <property type="molecule type" value="Transcribed_RNA"/>
</dbReference>
<dbReference type="PANTHER" id="PTHR43948:SF10">
    <property type="entry name" value="MRJ, ISOFORM E"/>
    <property type="match status" value="1"/>
</dbReference>
<evidence type="ECO:0000256" key="1">
    <source>
        <dbReference type="SAM" id="MobiDB-lite"/>
    </source>
</evidence>
<dbReference type="InterPro" id="IPR036869">
    <property type="entry name" value="J_dom_sf"/>
</dbReference>
<protein>
    <submittedName>
        <fullName evidence="3">DnaJ homolog subfamily B member 3</fullName>
    </submittedName>
</protein>
<dbReference type="PANTHER" id="PTHR43948">
    <property type="entry name" value="DNAJ HOMOLOG SUBFAMILY B"/>
    <property type="match status" value="1"/>
</dbReference>
<dbReference type="EMBL" id="HBUE01230468">
    <property type="protein sequence ID" value="CAG6544610.1"/>
    <property type="molecule type" value="Transcribed_RNA"/>
</dbReference>
<dbReference type="AlphaFoldDB" id="A0A8D8HZE9"/>
<dbReference type="SMART" id="SM00271">
    <property type="entry name" value="DnaJ"/>
    <property type="match status" value="1"/>
</dbReference>
<dbReference type="InterPro" id="IPR001623">
    <property type="entry name" value="DnaJ_domain"/>
</dbReference>
<dbReference type="PROSITE" id="PS50076">
    <property type="entry name" value="DNAJ_2"/>
    <property type="match status" value="1"/>
</dbReference>
<proteinExistence type="predicted"/>
<reference evidence="3" key="1">
    <citation type="submission" date="2021-05" db="EMBL/GenBank/DDBJ databases">
        <authorList>
            <person name="Alioto T."/>
            <person name="Alioto T."/>
            <person name="Gomez Garrido J."/>
        </authorList>
    </citation>
    <scope>NUCLEOTIDE SEQUENCE</scope>
</reference>
<dbReference type="EMBL" id="HBUE01230464">
    <property type="protein sequence ID" value="CAG6544608.1"/>
    <property type="molecule type" value="Transcribed_RNA"/>
</dbReference>
<dbReference type="Pfam" id="PF00226">
    <property type="entry name" value="DnaJ"/>
    <property type="match status" value="1"/>
</dbReference>
<dbReference type="GO" id="GO:0005634">
    <property type="term" value="C:nucleus"/>
    <property type="evidence" value="ECO:0007669"/>
    <property type="project" value="TreeGrafter"/>
</dbReference>
<name>A0A8D8HZE9_CULPI</name>
<dbReference type="GO" id="GO:0051087">
    <property type="term" value="F:protein-folding chaperone binding"/>
    <property type="evidence" value="ECO:0007669"/>
    <property type="project" value="TreeGrafter"/>
</dbReference>
<dbReference type="Gene3D" id="1.10.287.110">
    <property type="entry name" value="DnaJ domain"/>
    <property type="match status" value="1"/>
</dbReference>
<feature type="compositionally biased region" description="Polar residues" evidence="1">
    <location>
        <begin position="85"/>
        <end position="94"/>
    </location>
</feature>
<accession>A0A8D8HZE9</accession>
<feature type="region of interest" description="Disordered" evidence="1">
    <location>
        <begin position="72"/>
        <end position="94"/>
    </location>
</feature>
<dbReference type="CDD" id="cd06257">
    <property type="entry name" value="DnaJ"/>
    <property type="match status" value="1"/>
</dbReference>
<feature type="domain" description="J" evidence="2">
    <location>
        <begin position="3"/>
        <end position="69"/>
    </location>
</feature>
<dbReference type="InterPro" id="IPR018253">
    <property type="entry name" value="DnaJ_domain_CS"/>
</dbReference>
<dbReference type="PROSITE" id="PS00636">
    <property type="entry name" value="DNAJ_1"/>
    <property type="match status" value="1"/>
</dbReference>
<dbReference type="SUPFAM" id="SSF46565">
    <property type="entry name" value="Chaperone J-domain"/>
    <property type="match status" value="1"/>
</dbReference>
<dbReference type="GO" id="GO:0044183">
    <property type="term" value="F:protein folding chaperone"/>
    <property type="evidence" value="ECO:0007669"/>
    <property type="project" value="TreeGrafter"/>
</dbReference>
<dbReference type="GO" id="GO:0051082">
    <property type="term" value="F:unfolded protein binding"/>
    <property type="evidence" value="ECO:0007669"/>
    <property type="project" value="TreeGrafter"/>
</dbReference>
<dbReference type="GO" id="GO:0005737">
    <property type="term" value="C:cytoplasm"/>
    <property type="evidence" value="ECO:0007669"/>
    <property type="project" value="TreeGrafter"/>
</dbReference>
<dbReference type="PRINTS" id="PR00625">
    <property type="entry name" value="JDOMAIN"/>
</dbReference>